<feature type="region of interest" description="Disordered" evidence="1">
    <location>
        <begin position="314"/>
        <end position="346"/>
    </location>
</feature>
<proteinExistence type="predicted"/>
<dbReference type="InterPro" id="IPR057369">
    <property type="entry name" value="VG15"/>
</dbReference>
<dbReference type="Pfam" id="PF25310">
    <property type="entry name" value="VG15"/>
    <property type="match status" value="1"/>
</dbReference>
<evidence type="ECO:0000313" key="2">
    <source>
        <dbReference type="EMBL" id="DAF57062.1"/>
    </source>
</evidence>
<protein>
    <submittedName>
        <fullName evidence="2">Uncharacterized protein</fullName>
    </submittedName>
</protein>
<reference evidence="2" key="1">
    <citation type="journal article" date="2021" name="Proc. Natl. Acad. Sci. U.S.A.">
        <title>A Catalog of Tens of Thousands of Viruses from Human Metagenomes Reveals Hidden Associations with Chronic Diseases.</title>
        <authorList>
            <person name="Tisza M.J."/>
            <person name="Buck C.B."/>
        </authorList>
    </citation>
    <scope>NUCLEOTIDE SEQUENCE</scope>
    <source>
        <strain evidence="2">CtlI314</strain>
    </source>
</reference>
<evidence type="ECO:0000256" key="1">
    <source>
        <dbReference type="SAM" id="MobiDB-lite"/>
    </source>
</evidence>
<organism evidence="2">
    <name type="scientific">Siphoviridae sp. ctlI314</name>
    <dbReference type="NCBI Taxonomy" id="2827927"/>
    <lineage>
        <taxon>Viruses</taxon>
        <taxon>Duplodnaviria</taxon>
        <taxon>Heunggongvirae</taxon>
        <taxon>Uroviricota</taxon>
        <taxon>Caudoviricetes</taxon>
    </lineage>
</organism>
<accession>A0A8S5T1F8</accession>
<name>A0A8S5T1F8_9CAUD</name>
<sequence length="346" mass="39382">MEDITPGLLEKIQKQFYHDIEKSSIIKNFKKQAQRGKTSYSQANEVAQEIGKILAQSYSDNLSSDILPDGKMYYNIASRVLDPTLKEAYEMAADNAAIVQQIMNEAAGIGIKTIRAQIQQDNINGIVNRISSEEYFDDVKWILDAPVRNLVQKAMDDTVQKNADFHAKAGLRPKIIRRSSGHCCEWCNQVAGTYVYPDVPKDVFRRHDNCDCIVEYYPGDGKKQNVWTKEWKYEKESDKIEERKAREKNELAIRIAEHPKMFQAYTPEGLKKALEKAGYEVKPLGRGSLKGIPFEEGGGFRVSYDGDGYLQYHPETNSHHGEAYYKTSSGRTGTKRYNLNGDEKND</sequence>
<feature type="compositionally biased region" description="Polar residues" evidence="1">
    <location>
        <begin position="326"/>
        <end position="337"/>
    </location>
</feature>
<dbReference type="EMBL" id="BK032727">
    <property type="protein sequence ID" value="DAF57062.1"/>
    <property type="molecule type" value="Genomic_DNA"/>
</dbReference>